<reference evidence="1 2" key="1">
    <citation type="submission" date="2016-08" db="EMBL/GenBank/DDBJ databases">
        <title>Complete genome sequence of Fictibacillus arsenicus G25-54, a strain with toxicity to nematodes and a potential arsenic-resistance activity.</title>
        <authorList>
            <person name="Zheng Z."/>
        </authorList>
    </citation>
    <scope>NUCLEOTIDE SEQUENCE [LARGE SCALE GENOMIC DNA]</scope>
    <source>
        <strain evidence="1 2">G25-54</strain>
    </source>
</reference>
<name>A0A1B1Z6Q9_9BACL</name>
<evidence type="ECO:0000313" key="1">
    <source>
        <dbReference type="EMBL" id="ANX13165.1"/>
    </source>
</evidence>
<keyword evidence="2" id="KW-1185">Reference proteome</keyword>
<proteinExistence type="predicted"/>
<gene>
    <name evidence="1" type="ORF">ABE41_014245</name>
</gene>
<dbReference type="AlphaFoldDB" id="A0A1B1Z6Q9"/>
<organism evidence="1 2">
    <name type="scientific">Fictibacillus arsenicus</name>
    <dbReference type="NCBI Taxonomy" id="255247"/>
    <lineage>
        <taxon>Bacteria</taxon>
        <taxon>Bacillati</taxon>
        <taxon>Bacillota</taxon>
        <taxon>Bacilli</taxon>
        <taxon>Bacillales</taxon>
        <taxon>Fictibacillaceae</taxon>
        <taxon>Fictibacillus</taxon>
    </lineage>
</organism>
<dbReference type="STRING" id="255247.ABE41_014245"/>
<dbReference type="EMBL" id="CP016761">
    <property type="protein sequence ID" value="ANX13165.1"/>
    <property type="molecule type" value="Genomic_DNA"/>
</dbReference>
<protein>
    <recommendedName>
        <fullName evidence="3">Cytosolic protein</fullName>
    </recommendedName>
</protein>
<sequence length="138" mass="16099">MSFWRFVMFRKFQNLMENHAETSELHVDERLRTHYFKANKAEVMNVIKQILDEDTNFTELGFSEERGEATFEVRQPKNAFVVVSVVTVRHNHTAVDLNVSTESALPFNFGNNQRLITSIYEILKQRLPFLGTSMAENL</sequence>
<evidence type="ECO:0000313" key="2">
    <source>
        <dbReference type="Proteomes" id="UP000077412"/>
    </source>
</evidence>
<dbReference type="KEGG" id="far:ABE41_014245"/>
<evidence type="ECO:0008006" key="3">
    <source>
        <dbReference type="Google" id="ProtNLM"/>
    </source>
</evidence>
<accession>A0A1B1Z6Q9</accession>
<dbReference type="Proteomes" id="UP000077412">
    <property type="component" value="Chromosome"/>
</dbReference>